<dbReference type="InterPro" id="IPR004107">
    <property type="entry name" value="Integrase_SAM-like_N"/>
</dbReference>
<proteinExistence type="inferred from homology"/>
<reference evidence="15 16" key="1">
    <citation type="submission" date="2019-03" db="EMBL/GenBank/DDBJ databases">
        <title>Genomic Encyclopedia of Type Strains, Phase IV (KMG-IV): sequencing the most valuable type-strain genomes for metagenomic binning, comparative biology and taxonomic classification.</title>
        <authorList>
            <person name="Goeker M."/>
        </authorList>
    </citation>
    <scope>NUCLEOTIDE SEQUENCE [LARGE SCALE GENOMIC DNA]</scope>
    <source>
        <strain evidence="15 16">DSM 28697</strain>
    </source>
</reference>
<evidence type="ECO:0000256" key="7">
    <source>
        <dbReference type="ARBA" id="ARBA00022829"/>
    </source>
</evidence>
<evidence type="ECO:0000256" key="10">
    <source>
        <dbReference type="ARBA" id="ARBA00023172"/>
    </source>
</evidence>
<dbReference type="InterPro" id="IPR044068">
    <property type="entry name" value="CB"/>
</dbReference>
<keyword evidence="11 12" id="KW-0131">Cell cycle</keyword>
<dbReference type="Gene3D" id="1.10.150.130">
    <property type="match status" value="1"/>
</dbReference>
<dbReference type="SUPFAM" id="SSF56349">
    <property type="entry name" value="DNA breaking-rejoining enzymes"/>
    <property type="match status" value="1"/>
</dbReference>
<feature type="active site" evidence="12">
    <location>
        <position position="147"/>
    </location>
</feature>
<comment type="similarity">
    <text evidence="3 12">Belongs to the 'phage' integrase family. XerD subfamily.</text>
</comment>
<keyword evidence="8 12" id="KW-0229">DNA integration</keyword>
<dbReference type="GO" id="GO:0003677">
    <property type="term" value="F:DNA binding"/>
    <property type="evidence" value="ECO:0007669"/>
    <property type="project" value="UniProtKB-UniRule"/>
</dbReference>
<dbReference type="InterPro" id="IPR002104">
    <property type="entry name" value="Integrase_catalytic"/>
</dbReference>
<keyword evidence="6 12" id="KW-0132">Cell division</keyword>
<dbReference type="InterPro" id="IPR023009">
    <property type="entry name" value="Tyrosine_recombinase_XerC/XerD"/>
</dbReference>
<keyword evidence="16" id="KW-1185">Reference proteome</keyword>
<dbReference type="PROSITE" id="PS51898">
    <property type="entry name" value="TYR_RECOMBINASE"/>
    <property type="match status" value="1"/>
</dbReference>
<feature type="domain" description="Core-binding (CB)" evidence="14">
    <location>
        <begin position="1"/>
        <end position="86"/>
    </location>
</feature>
<dbReference type="HAMAP" id="MF_01807">
    <property type="entry name" value="Recomb_XerD"/>
    <property type="match status" value="1"/>
</dbReference>
<gene>
    <name evidence="12" type="primary">xerD</name>
    <name evidence="15" type="ORF">EV213_103187</name>
</gene>
<dbReference type="CDD" id="cd00798">
    <property type="entry name" value="INT_XerDC_C"/>
    <property type="match status" value="1"/>
</dbReference>
<feature type="active site" evidence="12">
    <location>
        <position position="171"/>
    </location>
</feature>
<feature type="active site" evidence="12">
    <location>
        <position position="269"/>
    </location>
</feature>
<dbReference type="InterPro" id="IPR010998">
    <property type="entry name" value="Integrase_recombinase_N"/>
</dbReference>
<dbReference type="InterPro" id="IPR013762">
    <property type="entry name" value="Integrase-like_cat_sf"/>
</dbReference>
<evidence type="ECO:0000256" key="3">
    <source>
        <dbReference type="ARBA" id="ARBA00010450"/>
    </source>
</evidence>
<evidence type="ECO:0000313" key="16">
    <source>
        <dbReference type="Proteomes" id="UP000295632"/>
    </source>
</evidence>
<name>A0A4R6U558_9BACI</name>
<feature type="domain" description="Tyr recombinase" evidence="13">
    <location>
        <begin position="107"/>
        <end position="291"/>
    </location>
</feature>
<dbReference type="OrthoDB" id="9801717at2"/>
<protein>
    <recommendedName>
        <fullName evidence="4 12">Tyrosine recombinase XerD</fullName>
    </recommendedName>
</protein>
<dbReference type="NCBIfam" id="NF001399">
    <property type="entry name" value="PRK00283.1"/>
    <property type="match status" value="1"/>
</dbReference>
<dbReference type="PROSITE" id="PS51900">
    <property type="entry name" value="CB"/>
    <property type="match status" value="1"/>
</dbReference>
<dbReference type="Gene3D" id="1.10.443.10">
    <property type="entry name" value="Intergrase catalytic core"/>
    <property type="match status" value="1"/>
</dbReference>
<evidence type="ECO:0000256" key="11">
    <source>
        <dbReference type="ARBA" id="ARBA00023306"/>
    </source>
</evidence>
<dbReference type="NCBIfam" id="TIGR02224">
    <property type="entry name" value="recomb_XerC"/>
    <property type="match status" value="1"/>
</dbReference>
<feature type="active site" description="O-(3'-phospho-DNA)-tyrosine intermediate" evidence="12">
    <location>
        <position position="278"/>
    </location>
</feature>
<dbReference type="InterPro" id="IPR050090">
    <property type="entry name" value="Tyrosine_recombinase_XerCD"/>
</dbReference>
<dbReference type="GO" id="GO:0051301">
    <property type="term" value="P:cell division"/>
    <property type="evidence" value="ECO:0007669"/>
    <property type="project" value="UniProtKB-UniRule"/>
</dbReference>
<evidence type="ECO:0000256" key="8">
    <source>
        <dbReference type="ARBA" id="ARBA00022908"/>
    </source>
</evidence>
<keyword evidence="10 12" id="KW-0233">DNA recombination</keyword>
<evidence type="ECO:0000259" key="14">
    <source>
        <dbReference type="PROSITE" id="PS51900"/>
    </source>
</evidence>
<keyword evidence="7 12" id="KW-0159">Chromosome partition</keyword>
<dbReference type="GO" id="GO:0005737">
    <property type="term" value="C:cytoplasm"/>
    <property type="evidence" value="ECO:0007669"/>
    <property type="project" value="UniProtKB-SubCell"/>
</dbReference>
<evidence type="ECO:0000256" key="4">
    <source>
        <dbReference type="ARBA" id="ARBA00015810"/>
    </source>
</evidence>
<dbReference type="PANTHER" id="PTHR30349">
    <property type="entry name" value="PHAGE INTEGRASE-RELATED"/>
    <property type="match status" value="1"/>
</dbReference>
<evidence type="ECO:0000256" key="12">
    <source>
        <dbReference type="HAMAP-Rule" id="MF_01807"/>
    </source>
</evidence>
<evidence type="ECO:0000256" key="1">
    <source>
        <dbReference type="ARBA" id="ARBA00004496"/>
    </source>
</evidence>
<feature type="active site" evidence="12">
    <location>
        <position position="243"/>
    </location>
</feature>
<dbReference type="Proteomes" id="UP000295632">
    <property type="component" value="Unassembled WGS sequence"/>
</dbReference>
<dbReference type="AlphaFoldDB" id="A0A4R6U558"/>
<dbReference type="HAMAP" id="MF_01808">
    <property type="entry name" value="Recomb_XerC_XerD"/>
    <property type="match status" value="1"/>
</dbReference>
<dbReference type="Pfam" id="PF00589">
    <property type="entry name" value="Phage_integrase"/>
    <property type="match status" value="1"/>
</dbReference>
<keyword evidence="9 12" id="KW-0238">DNA-binding</keyword>
<dbReference type="InterPro" id="IPR011931">
    <property type="entry name" value="Recomb_XerC"/>
</dbReference>
<dbReference type="GO" id="GO:0006313">
    <property type="term" value="P:DNA transposition"/>
    <property type="evidence" value="ECO:0007669"/>
    <property type="project" value="UniProtKB-UniRule"/>
</dbReference>
<evidence type="ECO:0000313" key="15">
    <source>
        <dbReference type="EMBL" id="TDQ41608.1"/>
    </source>
</evidence>
<evidence type="ECO:0000256" key="2">
    <source>
        <dbReference type="ARBA" id="ARBA00006657"/>
    </source>
</evidence>
<sequence length="297" mass="34089">MIHHKESFLEYVIVEKGLSENTVSSYERDIQHYLTFLTLHERVERIEDVTRGHILNYLAELHDKGRAKTTVARNIASIRSFHKFLSRDKVTQTDPSAHLDAPKSDRKLPSVLGNRDIEALLSFPNSETSYMRRDRAMLELLYATGMRVSELTNLNVEDVHMTMGFVQCTGKGNKERIIPLGQMANNALDVYLREERGTLLKRGSSEHAMFINHRGTRLTRQGFWKVLKKRAKEAGVQKNITPHTLRHSFATHLLENGADLRAVQEMLGHSDISTTQIYTHVSKVRLKDIYAQHHPRA</sequence>
<accession>A0A4R6U558</accession>
<dbReference type="GO" id="GO:0007059">
    <property type="term" value="P:chromosome segregation"/>
    <property type="evidence" value="ECO:0007669"/>
    <property type="project" value="UniProtKB-UniRule"/>
</dbReference>
<comment type="caution">
    <text evidence="15">The sequence shown here is derived from an EMBL/GenBank/DDBJ whole genome shotgun (WGS) entry which is preliminary data.</text>
</comment>
<organism evidence="15 16">
    <name type="scientific">Aureibacillus halotolerans</name>
    <dbReference type="NCBI Taxonomy" id="1508390"/>
    <lineage>
        <taxon>Bacteria</taxon>
        <taxon>Bacillati</taxon>
        <taxon>Bacillota</taxon>
        <taxon>Bacilli</taxon>
        <taxon>Bacillales</taxon>
        <taxon>Bacillaceae</taxon>
        <taxon>Aureibacillus</taxon>
    </lineage>
</organism>
<dbReference type="InterPro" id="IPR011932">
    <property type="entry name" value="Recomb_XerD"/>
</dbReference>
<feature type="active site" evidence="12">
    <location>
        <position position="246"/>
    </location>
</feature>
<dbReference type="RefSeq" id="WP_133579469.1">
    <property type="nucleotide sequence ID" value="NZ_SNYJ01000003.1"/>
</dbReference>
<keyword evidence="5 12" id="KW-0963">Cytoplasm</keyword>
<dbReference type="Pfam" id="PF02899">
    <property type="entry name" value="Phage_int_SAM_1"/>
    <property type="match status" value="1"/>
</dbReference>
<evidence type="ECO:0000256" key="6">
    <source>
        <dbReference type="ARBA" id="ARBA00022618"/>
    </source>
</evidence>
<dbReference type="NCBIfam" id="NF040815">
    <property type="entry name" value="recomb_XerA_Arch"/>
    <property type="match status" value="1"/>
</dbReference>
<dbReference type="GO" id="GO:0009037">
    <property type="term" value="F:tyrosine-based site-specific recombinase activity"/>
    <property type="evidence" value="ECO:0007669"/>
    <property type="project" value="UniProtKB-UniRule"/>
</dbReference>
<evidence type="ECO:0000256" key="9">
    <source>
        <dbReference type="ARBA" id="ARBA00023125"/>
    </source>
</evidence>
<evidence type="ECO:0000259" key="13">
    <source>
        <dbReference type="PROSITE" id="PS51898"/>
    </source>
</evidence>
<dbReference type="NCBIfam" id="TIGR02225">
    <property type="entry name" value="recomb_XerD"/>
    <property type="match status" value="1"/>
</dbReference>
<evidence type="ECO:0000256" key="5">
    <source>
        <dbReference type="ARBA" id="ARBA00022490"/>
    </source>
</evidence>
<comment type="similarity">
    <text evidence="2">Belongs to the 'phage' integrase family. XerC subfamily.</text>
</comment>
<dbReference type="EMBL" id="SNYJ01000003">
    <property type="protein sequence ID" value="TDQ41608.1"/>
    <property type="molecule type" value="Genomic_DNA"/>
</dbReference>
<comment type="function">
    <text evidence="12">Site-specific tyrosine recombinase, which acts by catalyzing the cutting and rejoining of the recombining DNA molecules. The XerC-XerD complex is essential to convert dimers of the bacterial chromosome into monomers to permit their segregation at cell division. It also contributes to the segregational stability of plasmids.</text>
</comment>
<comment type="subunit">
    <text evidence="12">Forms a cyclic heterotetrameric complex composed of two molecules of XerC and two molecules of XerD.</text>
</comment>
<comment type="subcellular location">
    <subcellularLocation>
        <location evidence="1 12">Cytoplasm</location>
    </subcellularLocation>
</comment>
<dbReference type="PANTHER" id="PTHR30349:SF81">
    <property type="entry name" value="TYROSINE RECOMBINASE XERC"/>
    <property type="match status" value="1"/>
</dbReference>
<dbReference type="InterPro" id="IPR011010">
    <property type="entry name" value="DNA_brk_join_enz"/>
</dbReference>